<accession>A0AAE2CBJ7</accession>
<reference evidence="1" key="2">
    <citation type="journal article" date="2024" name="Plant">
        <title>Genomic evolution and insights into agronomic trait innovations of Sesamum species.</title>
        <authorList>
            <person name="Miao H."/>
            <person name="Wang L."/>
            <person name="Qu L."/>
            <person name="Liu H."/>
            <person name="Sun Y."/>
            <person name="Le M."/>
            <person name="Wang Q."/>
            <person name="Wei S."/>
            <person name="Zheng Y."/>
            <person name="Lin W."/>
            <person name="Duan Y."/>
            <person name="Cao H."/>
            <person name="Xiong S."/>
            <person name="Wang X."/>
            <person name="Wei L."/>
            <person name="Li C."/>
            <person name="Ma Q."/>
            <person name="Ju M."/>
            <person name="Zhao R."/>
            <person name="Li G."/>
            <person name="Mu C."/>
            <person name="Tian Q."/>
            <person name="Mei H."/>
            <person name="Zhang T."/>
            <person name="Gao T."/>
            <person name="Zhang H."/>
        </authorList>
    </citation>
    <scope>NUCLEOTIDE SEQUENCE</scope>
    <source>
        <strain evidence="1">3651</strain>
    </source>
</reference>
<dbReference type="EMBL" id="JACGWO010000011">
    <property type="protein sequence ID" value="KAK4416087.1"/>
    <property type="molecule type" value="Genomic_DNA"/>
</dbReference>
<proteinExistence type="predicted"/>
<name>A0AAE2CBJ7_9LAMI</name>
<evidence type="ECO:0000313" key="1">
    <source>
        <dbReference type="EMBL" id="KAK4416087.1"/>
    </source>
</evidence>
<protein>
    <submittedName>
        <fullName evidence="1">Uncharacterized protein</fullName>
    </submittedName>
</protein>
<dbReference type="Proteomes" id="UP001293254">
    <property type="component" value="Unassembled WGS sequence"/>
</dbReference>
<evidence type="ECO:0000313" key="2">
    <source>
        <dbReference type="Proteomes" id="UP001293254"/>
    </source>
</evidence>
<reference evidence="1" key="1">
    <citation type="submission" date="2020-06" db="EMBL/GenBank/DDBJ databases">
        <authorList>
            <person name="Li T."/>
            <person name="Hu X."/>
            <person name="Zhang T."/>
            <person name="Song X."/>
            <person name="Zhang H."/>
            <person name="Dai N."/>
            <person name="Sheng W."/>
            <person name="Hou X."/>
            <person name="Wei L."/>
        </authorList>
    </citation>
    <scope>NUCLEOTIDE SEQUENCE</scope>
    <source>
        <strain evidence="1">3651</strain>
        <tissue evidence="1">Leaf</tissue>
    </source>
</reference>
<sequence length="134" mass="14436">MAALLAPLGVRQRMERMTRITYCRGGDSQSLQTFARLNARCSARYGTGGARTMSSTIKALVEKATSPMRTEAYGVSHSLLVMQPQALSTPRFSLVGAPTLLRAGNSEQGVVNMVQGADLAPWGEDFFVGTVRQP</sequence>
<keyword evidence="2" id="KW-1185">Reference proteome</keyword>
<gene>
    <name evidence="1" type="ORF">Salat_2716100</name>
</gene>
<organism evidence="1 2">
    <name type="scientific">Sesamum alatum</name>
    <dbReference type="NCBI Taxonomy" id="300844"/>
    <lineage>
        <taxon>Eukaryota</taxon>
        <taxon>Viridiplantae</taxon>
        <taxon>Streptophyta</taxon>
        <taxon>Embryophyta</taxon>
        <taxon>Tracheophyta</taxon>
        <taxon>Spermatophyta</taxon>
        <taxon>Magnoliopsida</taxon>
        <taxon>eudicotyledons</taxon>
        <taxon>Gunneridae</taxon>
        <taxon>Pentapetalae</taxon>
        <taxon>asterids</taxon>
        <taxon>lamiids</taxon>
        <taxon>Lamiales</taxon>
        <taxon>Pedaliaceae</taxon>
        <taxon>Sesamum</taxon>
    </lineage>
</organism>
<comment type="caution">
    <text evidence="1">The sequence shown here is derived from an EMBL/GenBank/DDBJ whole genome shotgun (WGS) entry which is preliminary data.</text>
</comment>
<dbReference type="AlphaFoldDB" id="A0AAE2CBJ7"/>